<keyword evidence="4" id="KW-1185">Reference proteome</keyword>
<evidence type="ECO:0000259" key="2">
    <source>
        <dbReference type="Pfam" id="PF01593"/>
    </source>
</evidence>
<dbReference type="PANTHER" id="PTHR43563">
    <property type="entry name" value="AMINE OXIDASE"/>
    <property type="match status" value="1"/>
</dbReference>
<proteinExistence type="inferred from homology"/>
<organism evidence="3 4">
    <name type="scientific">Salipaludibacillus aurantiacus</name>
    <dbReference type="NCBI Taxonomy" id="1601833"/>
    <lineage>
        <taxon>Bacteria</taxon>
        <taxon>Bacillati</taxon>
        <taxon>Bacillota</taxon>
        <taxon>Bacilli</taxon>
        <taxon>Bacillales</taxon>
        <taxon>Bacillaceae</taxon>
    </lineage>
</organism>
<dbReference type="STRING" id="1601833.SAMN05518684_11489"/>
<sequence length="121" mass="13338">MTVSDSSKEGGEHRLTMFIGANTAEELANKSRDKQMETALNWLEDVFGKEALTFKHAQQSVWVNDEHCGGGYGELPDAAEVLRTPSGRFVFASSELSEQFPYYMEGAIRVGQAAVSRIFGD</sequence>
<dbReference type="EMBL" id="FOGT01000014">
    <property type="protein sequence ID" value="SES29146.1"/>
    <property type="molecule type" value="Genomic_DNA"/>
</dbReference>
<evidence type="ECO:0000313" key="3">
    <source>
        <dbReference type="EMBL" id="SES29146.1"/>
    </source>
</evidence>
<dbReference type="InterPro" id="IPR036188">
    <property type="entry name" value="FAD/NAD-bd_sf"/>
</dbReference>
<evidence type="ECO:0000313" key="4">
    <source>
        <dbReference type="Proteomes" id="UP000198571"/>
    </source>
</evidence>
<dbReference type="Gene3D" id="3.50.50.60">
    <property type="entry name" value="FAD/NAD(P)-binding domain"/>
    <property type="match status" value="1"/>
</dbReference>
<name>A0A1H9W5B6_9BACI</name>
<evidence type="ECO:0000256" key="1">
    <source>
        <dbReference type="ARBA" id="ARBA00005995"/>
    </source>
</evidence>
<dbReference type="Proteomes" id="UP000198571">
    <property type="component" value="Unassembled WGS sequence"/>
</dbReference>
<dbReference type="OrthoDB" id="56323at2"/>
<comment type="similarity">
    <text evidence="1">Belongs to the flavin monoamine oxidase family.</text>
</comment>
<gene>
    <name evidence="3" type="ORF">SAMN05518684_11489</name>
</gene>
<dbReference type="PANTHER" id="PTHR43563:SF1">
    <property type="entry name" value="AMINE OXIDASE [FLAVIN-CONTAINING] B"/>
    <property type="match status" value="1"/>
</dbReference>
<dbReference type="RefSeq" id="WP_143051250.1">
    <property type="nucleotide sequence ID" value="NZ_FOGT01000014.1"/>
</dbReference>
<dbReference type="InterPro" id="IPR050703">
    <property type="entry name" value="Flavin_MAO"/>
</dbReference>
<dbReference type="Pfam" id="PF01593">
    <property type="entry name" value="Amino_oxidase"/>
    <property type="match status" value="1"/>
</dbReference>
<reference evidence="4" key="1">
    <citation type="submission" date="2016-10" db="EMBL/GenBank/DDBJ databases">
        <authorList>
            <person name="Varghese N."/>
            <person name="Submissions S."/>
        </authorList>
    </citation>
    <scope>NUCLEOTIDE SEQUENCE [LARGE SCALE GENOMIC DNA]</scope>
    <source>
        <strain evidence="4">S9</strain>
    </source>
</reference>
<dbReference type="GO" id="GO:0016491">
    <property type="term" value="F:oxidoreductase activity"/>
    <property type="evidence" value="ECO:0007669"/>
    <property type="project" value="InterPro"/>
</dbReference>
<accession>A0A1H9W5B6</accession>
<dbReference type="AlphaFoldDB" id="A0A1H9W5B6"/>
<protein>
    <submittedName>
        <fullName evidence="3">Monoamine oxidase</fullName>
    </submittedName>
</protein>
<dbReference type="SUPFAM" id="SSF54373">
    <property type="entry name" value="FAD-linked reductases, C-terminal domain"/>
    <property type="match status" value="1"/>
</dbReference>
<feature type="domain" description="Amine oxidase" evidence="2">
    <location>
        <begin position="5"/>
        <end position="118"/>
    </location>
</feature>
<dbReference type="InterPro" id="IPR002937">
    <property type="entry name" value="Amino_oxidase"/>
</dbReference>